<feature type="compositionally biased region" description="Basic and acidic residues" evidence="1">
    <location>
        <begin position="218"/>
        <end position="228"/>
    </location>
</feature>
<comment type="caution">
    <text evidence="5">The sequence shown here is derived from an EMBL/GenBank/DDBJ whole genome shotgun (WGS) entry which is preliminary data.</text>
</comment>
<feature type="region of interest" description="Disordered" evidence="1">
    <location>
        <begin position="216"/>
        <end position="235"/>
    </location>
</feature>
<keyword evidence="2" id="KW-1133">Transmembrane helix</keyword>
<keyword evidence="2" id="KW-0472">Membrane</keyword>
<organism evidence="5 6">
    <name type="scientific">Actinomadura livida</name>
    <dbReference type="NCBI Taxonomy" id="79909"/>
    <lineage>
        <taxon>Bacteria</taxon>
        <taxon>Bacillati</taxon>
        <taxon>Actinomycetota</taxon>
        <taxon>Actinomycetes</taxon>
        <taxon>Streptosporangiales</taxon>
        <taxon>Thermomonosporaceae</taxon>
        <taxon>Actinomadura</taxon>
    </lineage>
</organism>
<name>A0A7W7N081_9ACTN</name>
<feature type="compositionally biased region" description="Pro residues" evidence="1">
    <location>
        <begin position="43"/>
        <end position="60"/>
    </location>
</feature>
<dbReference type="InterPro" id="IPR026004">
    <property type="entry name" value="Septum_form"/>
</dbReference>
<evidence type="ECO:0000313" key="6">
    <source>
        <dbReference type="Proteomes" id="UP000549343"/>
    </source>
</evidence>
<keyword evidence="2" id="KW-0812">Transmembrane</keyword>
<dbReference type="Pfam" id="PF13845">
    <property type="entry name" value="Septum_form"/>
    <property type="match status" value="1"/>
</dbReference>
<evidence type="ECO:0000313" key="4">
    <source>
        <dbReference type="EMBL" id="GAA0591639.1"/>
    </source>
</evidence>
<evidence type="ECO:0000256" key="2">
    <source>
        <dbReference type="SAM" id="Phobius"/>
    </source>
</evidence>
<gene>
    <name evidence="5" type="ORF">F4557_005063</name>
    <name evidence="4" type="ORF">GCM10009546_62470</name>
</gene>
<evidence type="ECO:0000313" key="7">
    <source>
        <dbReference type="Proteomes" id="UP001501427"/>
    </source>
</evidence>
<feature type="region of interest" description="Disordered" evidence="1">
    <location>
        <begin position="1"/>
        <end position="61"/>
    </location>
</feature>
<evidence type="ECO:0000259" key="3">
    <source>
        <dbReference type="Pfam" id="PF13845"/>
    </source>
</evidence>
<accession>A0A7W7N081</accession>
<feature type="domain" description="Septum formation-related" evidence="3">
    <location>
        <begin position="228"/>
        <end position="365"/>
    </location>
</feature>
<feature type="compositionally biased region" description="Pro residues" evidence="1">
    <location>
        <begin position="1"/>
        <end position="21"/>
    </location>
</feature>
<reference evidence="7" key="2">
    <citation type="journal article" date="2019" name="Int. J. Syst. Evol. Microbiol.">
        <title>The Global Catalogue of Microorganisms (GCM) 10K type strain sequencing project: providing services to taxonomists for standard genome sequencing and annotation.</title>
        <authorList>
            <consortium name="The Broad Institute Genomics Platform"/>
            <consortium name="The Broad Institute Genome Sequencing Center for Infectious Disease"/>
            <person name="Wu L."/>
            <person name="Ma J."/>
        </authorList>
    </citation>
    <scope>NUCLEOTIDE SEQUENCE [LARGE SCALE GENOMIC DNA]</scope>
    <source>
        <strain evidence="7">JCM 10667</strain>
    </source>
</reference>
<sequence>MTTPPPTDNGPEPAGPWVPPDPSHHAENAPPGGDSSPAETVPAGPPAPPPHGSGPRPPAAPARTNRLAIAALITGLLGLVPIAVAFAVAGLVQAGRRREKGSGLAAGGLAASVAWAVACAVALAASGGSLLAAEDGSDSARPDGRVRLSTLKTGDCFTAEVHDSADPFVDPSPCDHPHNGEVTAKVALPSGPYPGRRELSERARKACKEHVPSNVQRAGDDFEPRPDLPDESTWSDGKREVTCTLLYVGESSLTTALANGLPLARGGAGYLLKQGDCIEEWNGRSYGQPIVECTREHEFQVLAVYEMPPGRYPGVEELENRAAEECARRAVKTWPGGTAPPDLIGPAVVVPTEDDWQWDVRQVVCLVEGKNGPLKRSVVPR</sequence>
<feature type="transmembrane region" description="Helical" evidence="2">
    <location>
        <begin position="104"/>
        <end position="125"/>
    </location>
</feature>
<dbReference type="EMBL" id="BAAAHD010000073">
    <property type="protein sequence ID" value="GAA0591639.1"/>
    <property type="molecule type" value="Genomic_DNA"/>
</dbReference>
<dbReference type="RefSeq" id="WP_184886662.1">
    <property type="nucleotide sequence ID" value="NZ_BAAAHD010000073.1"/>
</dbReference>
<dbReference type="Proteomes" id="UP000549343">
    <property type="component" value="Unassembled WGS sequence"/>
</dbReference>
<feature type="transmembrane region" description="Helical" evidence="2">
    <location>
        <begin position="67"/>
        <end position="92"/>
    </location>
</feature>
<protein>
    <recommendedName>
        <fullName evidence="3">Septum formation-related domain-containing protein</fullName>
    </recommendedName>
</protein>
<reference evidence="4" key="1">
    <citation type="journal article" date="2014" name="Int. J. Syst. Evol. Microbiol.">
        <title>Complete genome of a new Firmicutes species belonging to the dominant human colonic microbiota ('Ruminococcus bicirculans') reveals two chromosomes and a selective capacity to utilize plant glucans.</title>
        <authorList>
            <consortium name="NISC Comparative Sequencing Program"/>
            <person name="Wegmann U."/>
            <person name="Louis P."/>
            <person name="Goesmann A."/>
            <person name="Henrissat B."/>
            <person name="Duncan S.H."/>
            <person name="Flint H.J."/>
        </authorList>
    </citation>
    <scope>NUCLEOTIDE SEQUENCE</scope>
    <source>
        <strain evidence="4">JCM 10667</strain>
    </source>
</reference>
<evidence type="ECO:0000256" key="1">
    <source>
        <dbReference type="SAM" id="MobiDB-lite"/>
    </source>
</evidence>
<dbReference type="AlphaFoldDB" id="A0A7W7N081"/>
<proteinExistence type="predicted"/>
<dbReference type="EMBL" id="JACHMV010000001">
    <property type="protein sequence ID" value="MBB4776645.1"/>
    <property type="molecule type" value="Genomic_DNA"/>
</dbReference>
<keyword evidence="7" id="KW-1185">Reference proteome</keyword>
<reference evidence="5 6" key="3">
    <citation type="submission" date="2020-08" db="EMBL/GenBank/DDBJ databases">
        <title>Sequencing the genomes of 1000 actinobacteria strains.</title>
        <authorList>
            <person name="Klenk H.-P."/>
        </authorList>
    </citation>
    <scope>NUCLEOTIDE SEQUENCE [LARGE SCALE GENOMIC DNA]</scope>
    <source>
        <strain evidence="5 6">DSM 44772</strain>
    </source>
</reference>
<reference evidence="4" key="4">
    <citation type="submission" date="2023-12" db="EMBL/GenBank/DDBJ databases">
        <authorList>
            <person name="Sun Q."/>
            <person name="Inoue M."/>
        </authorList>
    </citation>
    <scope>NUCLEOTIDE SEQUENCE</scope>
    <source>
        <strain evidence="4">JCM 10667</strain>
    </source>
</reference>
<evidence type="ECO:0000313" key="5">
    <source>
        <dbReference type="EMBL" id="MBB4776645.1"/>
    </source>
</evidence>
<dbReference type="Proteomes" id="UP001501427">
    <property type="component" value="Unassembled WGS sequence"/>
</dbReference>